<keyword evidence="2" id="KW-1133">Transmembrane helix</keyword>
<dbReference type="Proteomes" id="UP001165289">
    <property type="component" value="Unassembled WGS sequence"/>
</dbReference>
<keyword evidence="2" id="KW-0812">Transmembrane</keyword>
<reference evidence="3 4" key="1">
    <citation type="journal article" date="2023" name="BMC Biol.">
        <title>The compact genome of the sponge Oopsacas minuta (Hexactinellida) is lacking key metazoan core genes.</title>
        <authorList>
            <person name="Santini S."/>
            <person name="Schenkelaars Q."/>
            <person name="Jourda C."/>
            <person name="Duchesne M."/>
            <person name="Belahbib H."/>
            <person name="Rocher C."/>
            <person name="Selva M."/>
            <person name="Riesgo A."/>
            <person name="Vervoort M."/>
            <person name="Leys S.P."/>
            <person name="Kodjabachian L."/>
            <person name="Le Bivic A."/>
            <person name="Borchiellini C."/>
            <person name="Claverie J.M."/>
            <person name="Renard E."/>
        </authorList>
    </citation>
    <scope>NUCLEOTIDE SEQUENCE [LARGE SCALE GENOMIC DNA]</scope>
    <source>
        <strain evidence="3">SPO-2</strain>
    </source>
</reference>
<proteinExistence type="predicted"/>
<evidence type="ECO:0000256" key="2">
    <source>
        <dbReference type="SAM" id="Phobius"/>
    </source>
</evidence>
<dbReference type="AlphaFoldDB" id="A0AAV7JG97"/>
<keyword evidence="4" id="KW-1185">Reference proteome</keyword>
<protein>
    <submittedName>
        <fullName evidence="3">Annexin A7-like</fullName>
    </submittedName>
</protein>
<name>A0AAV7JG97_9METZ</name>
<sequence>MQGYKYEYQQLPANPPVYSDTDPNNGPPPQPMTYAPPPQPAYPPNPQVIIHQAPPARRPPVQKRRSVNTVFPVLFKKWDQIMNRANKREMQQYQYTQLVPPPVQPIYAPNPQVVVIQQNAPAPAPATARLPHVKITRVTYTDNRPNHLLHFIISIFFPLWIFVWLLMCCCYGC</sequence>
<keyword evidence="2" id="KW-0472">Membrane</keyword>
<dbReference type="EMBL" id="JAKMXF010000336">
    <property type="protein sequence ID" value="KAI6647878.1"/>
    <property type="molecule type" value="Genomic_DNA"/>
</dbReference>
<comment type="caution">
    <text evidence="3">The sequence shown here is derived from an EMBL/GenBank/DDBJ whole genome shotgun (WGS) entry which is preliminary data.</text>
</comment>
<evidence type="ECO:0000313" key="3">
    <source>
        <dbReference type="EMBL" id="KAI6647878.1"/>
    </source>
</evidence>
<feature type="region of interest" description="Disordered" evidence="1">
    <location>
        <begin position="10"/>
        <end position="42"/>
    </location>
</feature>
<evidence type="ECO:0000256" key="1">
    <source>
        <dbReference type="SAM" id="MobiDB-lite"/>
    </source>
</evidence>
<accession>A0AAV7JG97</accession>
<feature type="transmembrane region" description="Helical" evidence="2">
    <location>
        <begin position="148"/>
        <end position="167"/>
    </location>
</feature>
<feature type="compositionally biased region" description="Pro residues" evidence="1">
    <location>
        <begin position="25"/>
        <end position="42"/>
    </location>
</feature>
<evidence type="ECO:0000313" key="4">
    <source>
        <dbReference type="Proteomes" id="UP001165289"/>
    </source>
</evidence>
<gene>
    <name evidence="3" type="ORF">LOD99_8465</name>
</gene>
<organism evidence="3 4">
    <name type="scientific">Oopsacas minuta</name>
    <dbReference type="NCBI Taxonomy" id="111878"/>
    <lineage>
        <taxon>Eukaryota</taxon>
        <taxon>Metazoa</taxon>
        <taxon>Porifera</taxon>
        <taxon>Hexactinellida</taxon>
        <taxon>Hexasterophora</taxon>
        <taxon>Lyssacinosida</taxon>
        <taxon>Leucopsacidae</taxon>
        <taxon>Oopsacas</taxon>
    </lineage>
</organism>